<dbReference type="InterPro" id="IPR012332">
    <property type="entry name" value="Autotransporter_pectin_lyase_C"/>
</dbReference>
<keyword evidence="2" id="KW-0843">Virulence</keyword>
<dbReference type="PROSITE" id="PS51208">
    <property type="entry name" value="AUTOTRANSPORTER"/>
    <property type="match status" value="1"/>
</dbReference>
<comment type="caution">
    <text evidence="4">The sequence shown here is derived from an EMBL/GenBank/DDBJ whole genome shotgun (WGS) entry which is preliminary data.</text>
</comment>
<accession>A0ABT9T2R9</accession>
<dbReference type="NCBIfam" id="TIGR02601">
    <property type="entry name" value="autotrns_rpt"/>
    <property type="match status" value="4"/>
</dbReference>
<dbReference type="InterPro" id="IPR005546">
    <property type="entry name" value="Autotransporte_beta"/>
</dbReference>
<dbReference type="Pfam" id="PF13018">
    <property type="entry name" value="ESPR"/>
    <property type="match status" value="1"/>
</dbReference>
<sequence>MNRIYHLVWNGTLRVVQVASELSSSRAGRTEGGGSAPPRLRPLWGAMLATGLWVVGVPAMAQVCQPTDTTTCSAQGGAAIIDRASAGGAGNGQGGFARWNTGGSGILPLAGDLASGGVGGAGATGNDNGSVFVAGGAGGAVGTLSTTQPIVGGRGGDGTPDIHVPGGGGGGGAGVYTNANYSVLLSSPVTGGAGGTGGAPTANSAAGGGGGGGGGTGAVILGDGNELQVVAGSSLVGGAGGAGGSQATGIAFGGSGGGGGDGALLFGADAVVSNGGTIRGGVGGAGGSAQASGLDGASGAGIRAQNVRFQLDNIGLVAGGNATGNGAAGIGVVTQQGARIQNIGTISGGITSGGGYATAVLFNGTDNLLTFQPGSIAHGALEVADGGSAQVDAAGGVSIDAVKLDGVTPGNASITLTPSNGVLDIASIVGTGNVTSNGGNRLSLHGVDVDGSLTLGHTGGTTLNGIVQSTGSQTYVSPITLAGDSTLNSTAANIGVQGSIDGPRALTILTQGAVTLQGAVGNTQTLSNLTVASGTLAANSIRATTLSLSTAAGGITQSGAFVISGASTFTANGDVTLTNAGNSFGGVTAQARSISLSSSSNLSVGTVNAAVSVDLAGESGMTLTGDITAPVSLSLNSGLGSVVQTAGSIAATTLTANTAGDIDLSSAGNAISVLGDVAAGDFSLASSSPLTVAGALVAQRVTFAVPSGVVVTGSIDAGLVTDIDAGGSLTIGNGGANGTLSGDVANNGVLTYNRTGTVSFTGALGGSGQLIQQGSGTLLFDGDATPFLGSTQVQAGKLVVGSVAGSNAVLVGNVSVANGATLGGHGRINGDVTMNTGSVLSPGNSIGTLTVNGDLTMALGTQMDVELGAAGNGDKVVVNGDLALNGVTLDVTDAGGMGPGVYNIFAYSGALTTTNGGLSFGTTPAGHALQLQTLTGAKQINILDVTNTTLQFWNANGLASPTQMGGGDGTWSTTSPTWTDQDGSITGAMSPQPGFAVFGGAAGAVAVDGGSGQVSATGMQFLSDGYRLSGDPILLTSSSGTPVIRVGDGSATSAGYVATIDSVLEGTQGLAKNDAGTLVLGGINTYSGDTIVNGGTLSVGDDRNLGDAANGIALNGGALRVTGTTYAATGRDLALTGGGAVDIADASNTFTWNGDITGAGVLEKQGAGTLALDHANAYTGGTLVSAGTLRLGDSGAIGSGTLSLASGSTLAFAANGLAVANAVTVAGTASIDVGGTDTATLGGVIADGTTAGGFTKTGAGELLLTGDNTYTGITTIDAGTLHVGDGGTHGSVVGDIVDHGTLLLDRSDDVTYAGALSGEGAFRKLGAGALHLTGDSGAFTGNTDVTGGTLRLDGKLGGNLSMASGTVLAGTGTGGSVVLQSGAEVSPGGEGVPATLSFTGDFTMAAGTRYTVDVTDAGQGDRIDVAGHASLAGGSVVSLGTGGNWGTSTTYTILSAADGVSGTFGAVSTDLAFLTPSLSYTANAVNLTLRRNAVAFPDVAMTRNQRATAGATEALGAGASLYDAILRLDAASARAAFDSLSGEIHASTRTAIADDQRYQREAINNHLLDADAAREGEGVSAWASAWGHWGHHDGDGNAARMSASGGGLLVGADTVVGSATRVGFALGTGQISASTPARDASADIRTRTAGLYAGGREDAFQWQAGALYGQQKIRTHRTATLDDLSARIGSDDDAHTAQGYVEGAYVIDGTRGSWAPFVNVAYQQLRTPTIHERGSIGALDVDADRSHQTFGTLGLRGEAKLGDTGTAVFASLGWRHAWGDVDSTARMRFAGNGTSFDIQGVPIADDAGVVTAGLRFRPAPSVTIDATYSGQFASDAKDQSARLSLSWAF</sequence>
<evidence type="ECO:0000313" key="5">
    <source>
        <dbReference type="Proteomes" id="UP001237737"/>
    </source>
</evidence>
<gene>
    <name evidence="4" type="ORF">J2T07_003779</name>
</gene>
<dbReference type="InterPro" id="IPR043709">
    <property type="entry name" value="DUF5649"/>
</dbReference>
<dbReference type="Gene3D" id="2.160.20.20">
    <property type="match status" value="2"/>
</dbReference>
<feature type="domain" description="Autotransporter" evidence="3">
    <location>
        <begin position="1574"/>
        <end position="1849"/>
    </location>
</feature>
<dbReference type="InterPro" id="IPR051551">
    <property type="entry name" value="Autotransporter_adhesion"/>
</dbReference>
<dbReference type="Pfam" id="PF12951">
    <property type="entry name" value="PATR"/>
    <property type="match status" value="5"/>
</dbReference>
<protein>
    <submittedName>
        <fullName evidence="4">Outer membrane autotransporter protein</fullName>
    </submittedName>
</protein>
<dbReference type="PANTHER" id="PTHR35037:SF3">
    <property type="entry name" value="C-TERMINAL REGION OF AIDA-LIKE PROTEIN"/>
    <property type="match status" value="1"/>
</dbReference>
<dbReference type="InterPro" id="IPR024973">
    <property type="entry name" value="ESPR"/>
</dbReference>
<dbReference type="Proteomes" id="UP001237737">
    <property type="component" value="Unassembled WGS sequence"/>
</dbReference>
<dbReference type="InterPro" id="IPR006315">
    <property type="entry name" value="OM_autotransptr_brl_dom"/>
</dbReference>
<dbReference type="Pfam" id="PF03797">
    <property type="entry name" value="Autotransporter"/>
    <property type="match status" value="1"/>
</dbReference>
<dbReference type="InterPro" id="IPR036709">
    <property type="entry name" value="Autotransporte_beta_dom_sf"/>
</dbReference>
<dbReference type="SUPFAM" id="SSF51126">
    <property type="entry name" value="Pectin lyase-like"/>
    <property type="match status" value="3"/>
</dbReference>
<dbReference type="RefSeq" id="WP_306852271.1">
    <property type="nucleotide sequence ID" value="NZ_JAUSSK010000006.1"/>
</dbReference>
<evidence type="ECO:0000256" key="1">
    <source>
        <dbReference type="ARBA" id="ARBA00022729"/>
    </source>
</evidence>
<evidence type="ECO:0000313" key="4">
    <source>
        <dbReference type="EMBL" id="MDQ0011565.1"/>
    </source>
</evidence>
<dbReference type="Gene3D" id="2.40.128.130">
    <property type="entry name" value="Autotransporter beta-domain"/>
    <property type="match status" value="1"/>
</dbReference>
<dbReference type="InterPro" id="IPR011050">
    <property type="entry name" value="Pectin_lyase_fold/virulence"/>
</dbReference>
<proteinExistence type="predicted"/>
<organism evidence="4 5">
    <name type="scientific">Luteibacter jiangsuensis</name>
    <dbReference type="NCBI Taxonomy" id="637577"/>
    <lineage>
        <taxon>Bacteria</taxon>
        <taxon>Pseudomonadati</taxon>
        <taxon>Pseudomonadota</taxon>
        <taxon>Gammaproteobacteria</taxon>
        <taxon>Lysobacterales</taxon>
        <taxon>Rhodanobacteraceae</taxon>
        <taxon>Luteibacter</taxon>
    </lineage>
</organism>
<dbReference type="NCBIfam" id="TIGR01414">
    <property type="entry name" value="autotrans_barl"/>
    <property type="match status" value="1"/>
</dbReference>
<dbReference type="PANTHER" id="PTHR35037">
    <property type="entry name" value="C-TERMINAL REGION OF AIDA-LIKE PROTEIN"/>
    <property type="match status" value="1"/>
</dbReference>
<keyword evidence="5" id="KW-1185">Reference proteome</keyword>
<dbReference type="SUPFAM" id="SSF103515">
    <property type="entry name" value="Autotransporter"/>
    <property type="match status" value="1"/>
</dbReference>
<dbReference type="Pfam" id="PF18886">
    <property type="entry name" value="DUF5649"/>
    <property type="match status" value="1"/>
</dbReference>
<reference evidence="4 5" key="1">
    <citation type="submission" date="2023-07" db="EMBL/GenBank/DDBJ databases">
        <title>Sorghum-associated microbial communities from plants grown in Nebraska, USA.</title>
        <authorList>
            <person name="Schachtman D."/>
        </authorList>
    </citation>
    <scope>NUCLEOTIDE SEQUENCE [LARGE SCALE GENOMIC DNA]</scope>
    <source>
        <strain evidence="4 5">CC60</strain>
    </source>
</reference>
<keyword evidence="1" id="KW-0732">Signal</keyword>
<dbReference type="EMBL" id="JAUSSK010000006">
    <property type="protein sequence ID" value="MDQ0011565.1"/>
    <property type="molecule type" value="Genomic_DNA"/>
</dbReference>
<evidence type="ECO:0000259" key="3">
    <source>
        <dbReference type="PROSITE" id="PS51208"/>
    </source>
</evidence>
<dbReference type="InterPro" id="IPR013425">
    <property type="entry name" value="Autotrns_rpt"/>
</dbReference>
<name>A0ABT9T2R9_9GAMM</name>
<evidence type="ECO:0000256" key="2">
    <source>
        <dbReference type="ARBA" id="ARBA00023026"/>
    </source>
</evidence>
<dbReference type="SMART" id="SM00869">
    <property type="entry name" value="Autotransporter"/>
    <property type="match status" value="1"/>
</dbReference>